<evidence type="ECO:0000256" key="3">
    <source>
        <dbReference type="ARBA" id="ARBA00022679"/>
    </source>
</evidence>
<organism evidence="6 7">
    <name type="scientific">Bacillus timonensis</name>
    <dbReference type="NCBI Taxonomy" id="1033734"/>
    <lineage>
        <taxon>Bacteria</taxon>
        <taxon>Bacillati</taxon>
        <taxon>Bacillota</taxon>
        <taxon>Bacilli</taxon>
        <taxon>Bacillales</taxon>
        <taxon>Bacillaceae</taxon>
        <taxon>Bacillus</taxon>
    </lineage>
</organism>
<evidence type="ECO:0000313" key="7">
    <source>
        <dbReference type="Proteomes" id="UP000306477"/>
    </source>
</evidence>
<evidence type="ECO:0000313" key="6">
    <source>
        <dbReference type="EMBL" id="THE11622.1"/>
    </source>
</evidence>
<comment type="pathway">
    <text evidence="1">Lipid metabolism.</text>
</comment>
<keyword evidence="3 6" id="KW-0808">Transferase</keyword>
<dbReference type="PANTHER" id="PTHR44307">
    <property type="entry name" value="PHOSPHOETHANOLAMINE METHYLTRANSFERASE"/>
    <property type="match status" value="1"/>
</dbReference>
<dbReference type="OrthoDB" id="9772751at2"/>
<keyword evidence="7" id="KW-1185">Reference proteome</keyword>
<evidence type="ECO:0000256" key="2">
    <source>
        <dbReference type="ARBA" id="ARBA00022603"/>
    </source>
</evidence>
<dbReference type="PANTHER" id="PTHR44307:SF2">
    <property type="entry name" value="PHOSPHOETHANOLAMINE METHYLTRANSFERASE ISOFORM X1"/>
    <property type="match status" value="1"/>
</dbReference>
<accession>A0A4S3PS37</accession>
<keyword evidence="2 6" id="KW-0489">Methyltransferase</keyword>
<feature type="domain" description="Methyltransferase" evidence="5">
    <location>
        <begin position="44"/>
        <end position="150"/>
    </location>
</feature>
<dbReference type="Gene3D" id="3.40.50.150">
    <property type="entry name" value="Vaccinia Virus protein VP39"/>
    <property type="match status" value="1"/>
</dbReference>
<dbReference type="CDD" id="cd02440">
    <property type="entry name" value="AdoMet_MTases"/>
    <property type="match status" value="1"/>
</dbReference>
<gene>
    <name evidence="6" type="ORF">E1I69_14315</name>
</gene>
<evidence type="ECO:0000256" key="1">
    <source>
        <dbReference type="ARBA" id="ARBA00005189"/>
    </source>
</evidence>
<dbReference type="GO" id="GO:0032259">
    <property type="term" value="P:methylation"/>
    <property type="evidence" value="ECO:0007669"/>
    <property type="project" value="UniProtKB-KW"/>
</dbReference>
<comment type="caution">
    <text evidence="6">The sequence shown here is derived from an EMBL/GenBank/DDBJ whole genome shotgun (WGS) entry which is preliminary data.</text>
</comment>
<protein>
    <submittedName>
        <fullName evidence="6">Class I SAM-dependent methyltransferase</fullName>
    </submittedName>
</protein>
<dbReference type="RefSeq" id="WP_136380265.1">
    <property type="nucleotide sequence ID" value="NZ_SLUB01000026.1"/>
</dbReference>
<dbReference type="Pfam" id="PF13847">
    <property type="entry name" value="Methyltransf_31"/>
    <property type="match status" value="1"/>
</dbReference>
<dbReference type="GO" id="GO:0008168">
    <property type="term" value="F:methyltransferase activity"/>
    <property type="evidence" value="ECO:0007669"/>
    <property type="project" value="UniProtKB-KW"/>
</dbReference>
<evidence type="ECO:0000259" key="5">
    <source>
        <dbReference type="Pfam" id="PF13847"/>
    </source>
</evidence>
<name>A0A4S3PS37_9BACI</name>
<dbReference type="AlphaFoldDB" id="A0A4S3PS37"/>
<proteinExistence type="predicted"/>
<dbReference type="Proteomes" id="UP000306477">
    <property type="component" value="Unassembled WGS sequence"/>
</dbReference>
<evidence type="ECO:0000256" key="4">
    <source>
        <dbReference type="ARBA" id="ARBA00025707"/>
    </source>
</evidence>
<dbReference type="InterPro" id="IPR025714">
    <property type="entry name" value="Methyltranfer_dom"/>
</dbReference>
<sequence>MGILKKFGDQFKKPEGFFGSIAGKLMATVSAEKNKWTISLLNVKKDDNVLEIGFGPGIGIEVASKVIQDGKIIGIDYSEKMLQQAQKRNKDSIQKGQVELILADAQNLPSFNLLFDKVFSINTIIFWGNPVETLKGIRKFMKENGVITITVQPFMKGATEESSKRLGIEISNQLKDAGYSNIKMELKKMKPIATVCVLGVNS</sequence>
<comment type="pathway">
    <text evidence="4">Phospholipid metabolism.</text>
</comment>
<reference evidence="6 7" key="1">
    <citation type="journal article" date="2019" name="Indoor Air">
        <title>Impacts of indoor surface finishes on bacterial viability.</title>
        <authorList>
            <person name="Hu J."/>
            <person name="Maamar S.B."/>
            <person name="Glawe A.J."/>
            <person name="Gottel N."/>
            <person name="Gilbert J.A."/>
            <person name="Hartmann E.M."/>
        </authorList>
    </citation>
    <scope>NUCLEOTIDE SEQUENCE [LARGE SCALE GENOMIC DNA]</scope>
    <source>
        <strain evidence="6 7">AF060A6</strain>
    </source>
</reference>
<dbReference type="SUPFAM" id="SSF53335">
    <property type="entry name" value="S-adenosyl-L-methionine-dependent methyltransferases"/>
    <property type="match status" value="1"/>
</dbReference>
<dbReference type="InterPro" id="IPR029063">
    <property type="entry name" value="SAM-dependent_MTases_sf"/>
</dbReference>
<dbReference type="EMBL" id="SLUB01000026">
    <property type="protein sequence ID" value="THE11622.1"/>
    <property type="molecule type" value="Genomic_DNA"/>
</dbReference>